<keyword evidence="5 6" id="KW-0472">Membrane</keyword>
<evidence type="ECO:0000256" key="3">
    <source>
        <dbReference type="ARBA" id="ARBA00022692"/>
    </source>
</evidence>
<evidence type="ECO:0000256" key="4">
    <source>
        <dbReference type="ARBA" id="ARBA00022989"/>
    </source>
</evidence>
<evidence type="ECO:0000256" key="5">
    <source>
        <dbReference type="ARBA" id="ARBA00023136"/>
    </source>
</evidence>
<keyword evidence="4 6" id="KW-1133">Transmembrane helix</keyword>
<feature type="transmembrane region" description="Helical" evidence="6">
    <location>
        <begin position="578"/>
        <end position="599"/>
    </location>
</feature>
<evidence type="ECO:0000256" key="1">
    <source>
        <dbReference type="ARBA" id="ARBA00004141"/>
    </source>
</evidence>
<evidence type="ECO:0000256" key="2">
    <source>
        <dbReference type="ARBA" id="ARBA00008333"/>
    </source>
</evidence>
<dbReference type="GO" id="GO:0033573">
    <property type="term" value="C:high-affinity iron permease complex"/>
    <property type="evidence" value="ECO:0007669"/>
    <property type="project" value="InterPro"/>
</dbReference>
<dbReference type="AlphaFoldDB" id="A0A378Y4M8"/>
<dbReference type="Proteomes" id="UP000254400">
    <property type="component" value="Unassembled WGS sequence"/>
</dbReference>
<keyword evidence="3 6" id="KW-0812">Transmembrane</keyword>
<evidence type="ECO:0000313" key="7">
    <source>
        <dbReference type="EMBL" id="SUA71501.1"/>
    </source>
</evidence>
<gene>
    <name evidence="7" type="primary">efeU</name>
    <name evidence="7" type="ORF">NCTC10343_04408</name>
</gene>
<accession>A0A378Y4M8</accession>
<feature type="transmembrane region" description="Helical" evidence="6">
    <location>
        <begin position="527"/>
        <end position="545"/>
    </location>
</feature>
<comment type="subcellular location">
    <subcellularLocation>
        <location evidence="1">Membrane</location>
        <topology evidence="1">Multi-pass membrane protein</topology>
    </subcellularLocation>
</comment>
<dbReference type="PANTHER" id="PTHR31632:SF2">
    <property type="entry name" value="PLASMA MEMBRANE IRON PERMEASE"/>
    <property type="match status" value="1"/>
</dbReference>
<dbReference type="Pfam" id="PF03239">
    <property type="entry name" value="FTR1"/>
    <property type="match status" value="1"/>
</dbReference>
<dbReference type="GeneID" id="93347733"/>
<name>A0A378Y4M8_PAEPO</name>
<dbReference type="GO" id="GO:0015093">
    <property type="term" value="F:ferrous iron transmembrane transporter activity"/>
    <property type="evidence" value="ECO:0007669"/>
    <property type="project" value="TreeGrafter"/>
</dbReference>
<feature type="transmembrane region" description="Helical" evidence="6">
    <location>
        <begin position="350"/>
        <end position="376"/>
    </location>
</feature>
<evidence type="ECO:0000256" key="6">
    <source>
        <dbReference type="SAM" id="Phobius"/>
    </source>
</evidence>
<dbReference type="RefSeq" id="WP_019688462.1">
    <property type="nucleotide sequence ID" value="NZ_CP036496.1"/>
</dbReference>
<feature type="transmembrane region" description="Helical" evidence="6">
    <location>
        <begin position="388"/>
        <end position="416"/>
    </location>
</feature>
<dbReference type="InterPro" id="IPR004923">
    <property type="entry name" value="FTR1/Fip1/EfeU"/>
</dbReference>
<protein>
    <submittedName>
        <fullName evidence="7">High-affinity Fe2+/Pb2+ permease</fullName>
    </submittedName>
</protein>
<feature type="transmembrane region" description="Helical" evidence="6">
    <location>
        <begin position="422"/>
        <end position="442"/>
    </location>
</feature>
<dbReference type="EMBL" id="UGSC01000001">
    <property type="protein sequence ID" value="SUA71501.1"/>
    <property type="molecule type" value="Genomic_DNA"/>
</dbReference>
<feature type="transmembrane region" description="Helical" evidence="6">
    <location>
        <begin position="500"/>
        <end position="520"/>
    </location>
</feature>
<comment type="similarity">
    <text evidence="2">Belongs to the oxidase-dependent Fe transporter (OFeT) (TC 9.A.10.1) family.</text>
</comment>
<proteinExistence type="inferred from homology"/>
<organism evidence="7 8">
    <name type="scientific">Paenibacillus polymyxa</name>
    <name type="common">Bacillus polymyxa</name>
    <dbReference type="NCBI Taxonomy" id="1406"/>
    <lineage>
        <taxon>Bacteria</taxon>
        <taxon>Bacillati</taxon>
        <taxon>Bacillota</taxon>
        <taxon>Bacilli</taxon>
        <taxon>Bacillales</taxon>
        <taxon>Paenibacillaceae</taxon>
        <taxon>Paenibacillus</taxon>
    </lineage>
</organism>
<dbReference type="PANTHER" id="PTHR31632">
    <property type="entry name" value="IRON TRANSPORTER FTH1"/>
    <property type="match status" value="1"/>
</dbReference>
<sequence>MNRRNKSLGWVFVLVAALLLTVTPFISGSRSAAFAQSNAKAESNDQLMPVVGGALVEAGQDQWTEASKDLKEFRGLWEAAKANGGDSAHIAAVDQALTDAEEALARGGGDSAKAALSVLARSVNEFVTAAEGDQPAPAGAKAAEKLLPMAKGSLAAMQKGDWAAARVDYDRIVKAWYQVETPIRLDHFSVYSSLETKISLIRISMQAEPIRQAQALKEMQELTTLLSDYSQGKLVNTDQGADAGNAAAGAANGSTASLGDAVTLLESARQDVVANQPEQAADKVGQFIAIWPSVEGHVQISDPASYTAIENQMTETSGYLLSSPPNTDKALQTLDQMLDRLRPLTEERSYTAWDAALILLREGLEAILVLAALLAYVKKSGEAVAGRWIWAGAGTGLVLSGILAVLFTSLVAAAASGSMRELLEGVTGLVAVVLMLTVGNWLHSKSNAAAWNRFVENSVGNALARGSLWSLFAVSALAILREGAETAIFYIGMAPAIETSQLLIGIGSATVILVVLALAIIKFSVRLPIRAFFLTATILIYYLVFRFLGESIHSLQVAGKLPGHTASSLPSISWLGMYPTWETFVPQALVLIFMVWQLVRQEIRSSQSR</sequence>
<feature type="transmembrane region" description="Helical" evidence="6">
    <location>
        <begin position="462"/>
        <end position="480"/>
    </location>
</feature>
<evidence type="ECO:0000313" key="8">
    <source>
        <dbReference type="Proteomes" id="UP000254400"/>
    </source>
</evidence>
<reference evidence="7 8" key="1">
    <citation type="submission" date="2018-06" db="EMBL/GenBank/DDBJ databases">
        <authorList>
            <consortium name="Pathogen Informatics"/>
            <person name="Doyle S."/>
        </authorList>
    </citation>
    <scope>NUCLEOTIDE SEQUENCE [LARGE SCALE GENOMIC DNA]</scope>
    <source>
        <strain evidence="7 8">NCTC10343</strain>
    </source>
</reference>